<evidence type="ECO:0008006" key="3">
    <source>
        <dbReference type="Google" id="ProtNLM"/>
    </source>
</evidence>
<accession>A0A1M7NS43</accession>
<dbReference type="Proteomes" id="UP000184513">
    <property type="component" value="Unassembled WGS sequence"/>
</dbReference>
<evidence type="ECO:0000313" key="1">
    <source>
        <dbReference type="EMBL" id="SHN06827.1"/>
    </source>
</evidence>
<organism evidence="1 2">
    <name type="scientific">Cyclobacterium lianum</name>
    <dbReference type="NCBI Taxonomy" id="388280"/>
    <lineage>
        <taxon>Bacteria</taxon>
        <taxon>Pseudomonadati</taxon>
        <taxon>Bacteroidota</taxon>
        <taxon>Cytophagia</taxon>
        <taxon>Cytophagales</taxon>
        <taxon>Cyclobacteriaceae</taxon>
        <taxon>Cyclobacterium</taxon>
    </lineage>
</organism>
<reference evidence="1 2" key="1">
    <citation type="submission" date="2016-11" db="EMBL/GenBank/DDBJ databases">
        <authorList>
            <person name="Jaros S."/>
            <person name="Januszkiewicz K."/>
            <person name="Wedrychowicz H."/>
        </authorList>
    </citation>
    <scope>NUCLEOTIDE SEQUENCE [LARGE SCALE GENOMIC DNA]</scope>
    <source>
        <strain evidence="1 2">CGMCC 1.6102</strain>
    </source>
</reference>
<protein>
    <recommendedName>
        <fullName evidence="3">Transcriptional regulator, AlpA family</fullName>
    </recommendedName>
</protein>
<dbReference type="RefSeq" id="WP_073094691.1">
    <property type="nucleotide sequence ID" value="NZ_FRCY01000006.1"/>
</dbReference>
<dbReference type="EMBL" id="FRCY01000006">
    <property type="protein sequence ID" value="SHN06827.1"/>
    <property type="molecule type" value="Genomic_DNA"/>
</dbReference>
<dbReference type="AlphaFoldDB" id="A0A1M7NS43"/>
<gene>
    <name evidence="1" type="ORF">SAMN04488057_10626</name>
</gene>
<keyword evidence="2" id="KW-1185">Reference proteome</keyword>
<evidence type="ECO:0000313" key="2">
    <source>
        <dbReference type="Proteomes" id="UP000184513"/>
    </source>
</evidence>
<proteinExistence type="predicted"/>
<name>A0A1M7NS43_9BACT</name>
<dbReference type="OrthoDB" id="1525365at2"/>
<sequence length="178" mass="20041">MLNFQFTLVLKGLLKPSDDLETKLFEGGCDDALLYFREQTAYLDFDREGESFETAILSAILDVENAGIPVSSVEPGDLVTAAEIARRLGRSKESIRLLISGARGNGAFPVPVSGLTSKTKIWRWTEVLDWMQLHHKLSDKQLIQQAYTIRNFNESFAIRENPTVYEKAGKLAKQLKDF</sequence>
<dbReference type="STRING" id="388280.SAMN04488057_10626"/>